<dbReference type="Gene3D" id="3.30.420.40">
    <property type="match status" value="1"/>
</dbReference>
<protein>
    <recommendedName>
        <fullName evidence="2">Cell division protein FtsA</fullName>
    </recommendedName>
</protein>
<dbReference type="GO" id="GO:0009898">
    <property type="term" value="C:cytoplasmic side of plasma membrane"/>
    <property type="evidence" value="ECO:0007669"/>
    <property type="project" value="TreeGrafter"/>
</dbReference>
<name>A0A382KM67_9ZZZZ</name>
<feature type="non-terminal residue" evidence="1">
    <location>
        <position position="1"/>
    </location>
</feature>
<dbReference type="PANTHER" id="PTHR32432:SF4">
    <property type="entry name" value="CELL DIVISION PROTEIN FTSA"/>
    <property type="match status" value="1"/>
</dbReference>
<evidence type="ECO:0000313" key="1">
    <source>
        <dbReference type="EMBL" id="SVC25578.1"/>
    </source>
</evidence>
<dbReference type="Pfam" id="PF14450">
    <property type="entry name" value="FtsA"/>
    <property type="match status" value="1"/>
</dbReference>
<dbReference type="AlphaFoldDB" id="A0A382KM67"/>
<evidence type="ECO:0008006" key="2">
    <source>
        <dbReference type="Google" id="ProtNLM"/>
    </source>
</evidence>
<dbReference type="InterPro" id="IPR050696">
    <property type="entry name" value="FtsA/MreB"/>
</dbReference>
<dbReference type="GO" id="GO:0051301">
    <property type="term" value="P:cell division"/>
    <property type="evidence" value="ECO:0007669"/>
    <property type="project" value="TreeGrafter"/>
</dbReference>
<accession>A0A382KM67</accession>
<dbReference type="InterPro" id="IPR043129">
    <property type="entry name" value="ATPase_NBD"/>
</dbReference>
<dbReference type="EMBL" id="UINC01081582">
    <property type="protein sequence ID" value="SVC25578.1"/>
    <property type="molecule type" value="Genomic_DNA"/>
</dbReference>
<sequence length="181" mass="19952">PLGGDNITNDIAYGVQTTLEQAEQLKCQYGSAKSAMADPGENITIAGTSGREAKSISKKSLAEIIEPRMDEIFRLVKNEIRKSDYLGEYTFGIVLTGGGSQLEHVSDLAQEIFHLPIKIGKPKLSGGVSEKVNTPRYATGVGLINYGRDNWKKQEYDQSGNIQAILKQSFSKMGNYIKNWY</sequence>
<dbReference type="SUPFAM" id="SSF53067">
    <property type="entry name" value="Actin-like ATPase domain"/>
    <property type="match status" value="1"/>
</dbReference>
<proteinExistence type="predicted"/>
<organism evidence="1">
    <name type="scientific">marine metagenome</name>
    <dbReference type="NCBI Taxonomy" id="408172"/>
    <lineage>
        <taxon>unclassified sequences</taxon>
        <taxon>metagenomes</taxon>
        <taxon>ecological metagenomes</taxon>
    </lineage>
</organism>
<reference evidence="1" key="1">
    <citation type="submission" date="2018-05" db="EMBL/GenBank/DDBJ databases">
        <authorList>
            <person name="Lanie J.A."/>
            <person name="Ng W.-L."/>
            <person name="Kazmierczak K.M."/>
            <person name="Andrzejewski T.M."/>
            <person name="Davidsen T.M."/>
            <person name="Wayne K.J."/>
            <person name="Tettelin H."/>
            <person name="Glass J.I."/>
            <person name="Rusch D."/>
            <person name="Podicherti R."/>
            <person name="Tsui H.-C.T."/>
            <person name="Winkler M.E."/>
        </authorList>
    </citation>
    <scope>NUCLEOTIDE SEQUENCE</scope>
</reference>
<dbReference type="PANTHER" id="PTHR32432">
    <property type="entry name" value="CELL DIVISION PROTEIN FTSA-RELATED"/>
    <property type="match status" value="1"/>
</dbReference>
<dbReference type="GO" id="GO:0032153">
    <property type="term" value="C:cell division site"/>
    <property type="evidence" value="ECO:0007669"/>
    <property type="project" value="TreeGrafter"/>
</dbReference>
<gene>
    <name evidence="1" type="ORF">METZ01_LOCUS278432</name>
</gene>